<sequence>MISFLFYSTYSTKHTYYASRIGDRNDNCSESRTCDYQTICDKVQENDTVIITDKYYGASKQVYEFFGFAQFLVNRNVSIFGSNTIINGSKFGAKPLDFYIVIREKLNWNFGGFTFTRFSYPILVASSVHNSTFSNITLCNNYVETDFGMVLFTASIVNLTNWQIYENTANYSSLMFLSTSELNTSNLVFERNYAFGINNDPLIRMLNSGIICNDSFIRDNSVNDAPLILSDYRTATMFHNTTIERNYHSEFLLCEGNCNLSILETTFKGNRGVILEMSNKSYIEISNTSFINNFSPNSTLIYHPGGDLFVHTNTRFIGNHGRNIIDMREGESRLFFHDLVFSRNSVDVSSIATGYGTLGFFSKVAVSSSTHSVGFISAFNGSIAIFSSYSSNNVGPFINMNSGELLLLMNTFSRPKSQEILVDEVDVWNILSIFRSKLPNIIDQVGFPYIFWIIVLMLATIFLILVVNYKSVRRFFYILFCCNNLRCKYRLRLKKRKQNTETENKQKTD</sequence>
<dbReference type="VEuPathDB" id="TrichDB:TVAGG3_0382780"/>
<evidence type="ECO:0000256" key="1">
    <source>
        <dbReference type="SAM" id="Phobius"/>
    </source>
</evidence>
<dbReference type="SUPFAM" id="SSF51126">
    <property type="entry name" value="Pectin lyase-like"/>
    <property type="match status" value="1"/>
</dbReference>
<accession>A2DBF1</accession>
<dbReference type="KEGG" id="tva:5467703"/>
<organism evidence="2 3">
    <name type="scientific">Trichomonas vaginalis (strain ATCC PRA-98 / G3)</name>
    <dbReference type="NCBI Taxonomy" id="412133"/>
    <lineage>
        <taxon>Eukaryota</taxon>
        <taxon>Metamonada</taxon>
        <taxon>Parabasalia</taxon>
        <taxon>Trichomonadida</taxon>
        <taxon>Trichomonadidae</taxon>
        <taxon>Trichomonas</taxon>
    </lineage>
</organism>
<dbReference type="RefSeq" id="XP_001583140.1">
    <property type="nucleotide sequence ID" value="XM_001583090.1"/>
</dbReference>
<evidence type="ECO:0000313" key="2">
    <source>
        <dbReference type="EMBL" id="EAY22154.1"/>
    </source>
</evidence>
<dbReference type="Proteomes" id="UP000001542">
    <property type="component" value="Unassembled WGS sequence"/>
</dbReference>
<name>A2DBF1_TRIV3</name>
<reference evidence="2" key="1">
    <citation type="submission" date="2006-10" db="EMBL/GenBank/DDBJ databases">
        <authorList>
            <person name="Amadeo P."/>
            <person name="Zhao Q."/>
            <person name="Wortman J."/>
            <person name="Fraser-Liggett C."/>
            <person name="Carlton J."/>
        </authorList>
    </citation>
    <scope>NUCLEOTIDE SEQUENCE</scope>
    <source>
        <strain evidence="2">G3</strain>
    </source>
</reference>
<protein>
    <recommendedName>
        <fullName evidence="4">Right handed beta helix domain-containing protein</fullName>
    </recommendedName>
</protein>
<dbReference type="EMBL" id="DS113185">
    <property type="protein sequence ID" value="EAY22154.1"/>
    <property type="molecule type" value="Genomic_DNA"/>
</dbReference>
<feature type="transmembrane region" description="Helical" evidence="1">
    <location>
        <begin position="449"/>
        <end position="469"/>
    </location>
</feature>
<dbReference type="InterPro" id="IPR011050">
    <property type="entry name" value="Pectin_lyase_fold/virulence"/>
</dbReference>
<gene>
    <name evidence="2" type="ORF">TVAG_093280</name>
</gene>
<dbReference type="InParanoid" id="A2DBF1"/>
<keyword evidence="1" id="KW-1133">Transmembrane helix</keyword>
<keyword evidence="1" id="KW-0812">Transmembrane</keyword>
<evidence type="ECO:0008006" key="4">
    <source>
        <dbReference type="Google" id="ProtNLM"/>
    </source>
</evidence>
<dbReference type="AlphaFoldDB" id="A2DBF1"/>
<reference evidence="2" key="2">
    <citation type="journal article" date="2007" name="Science">
        <title>Draft genome sequence of the sexually transmitted pathogen Trichomonas vaginalis.</title>
        <authorList>
            <person name="Carlton J.M."/>
            <person name="Hirt R.P."/>
            <person name="Silva J.C."/>
            <person name="Delcher A.L."/>
            <person name="Schatz M."/>
            <person name="Zhao Q."/>
            <person name="Wortman J.R."/>
            <person name="Bidwell S.L."/>
            <person name="Alsmark U.C.M."/>
            <person name="Besteiro S."/>
            <person name="Sicheritz-Ponten T."/>
            <person name="Noel C.J."/>
            <person name="Dacks J.B."/>
            <person name="Foster P.G."/>
            <person name="Simillion C."/>
            <person name="Van de Peer Y."/>
            <person name="Miranda-Saavedra D."/>
            <person name="Barton G.J."/>
            <person name="Westrop G.D."/>
            <person name="Mueller S."/>
            <person name="Dessi D."/>
            <person name="Fiori P.L."/>
            <person name="Ren Q."/>
            <person name="Paulsen I."/>
            <person name="Zhang H."/>
            <person name="Bastida-Corcuera F.D."/>
            <person name="Simoes-Barbosa A."/>
            <person name="Brown M.T."/>
            <person name="Hayes R.D."/>
            <person name="Mukherjee M."/>
            <person name="Okumura C.Y."/>
            <person name="Schneider R."/>
            <person name="Smith A.J."/>
            <person name="Vanacova S."/>
            <person name="Villalvazo M."/>
            <person name="Haas B.J."/>
            <person name="Pertea M."/>
            <person name="Feldblyum T.V."/>
            <person name="Utterback T.R."/>
            <person name="Shu C.L."/>
            <person name="Osoegawa K."/>
            <person name="de Jong P.J."/>
            <person name="Hrdy I."/>
            <person name="Horvathova L."/>
            <person name="Zubacova Z."/>
            <person name="Dolezal P."/>
            <person name="Malik S.B."/>
            <person name="Logsdon J.M. Jr."/>
            <person name="Henze K."/>
            <person name="Gupta A."/>
            <person name="Wang C.C."/>
            <person name="Dunne R.L."/>
            <person name="Upcroft J.A."/>
            <person name="Upcroft P."/>
            <person name="White O."/>
            <person name="Salzberg S.L."/>
            <person name="Tang P."/>
            <person name="Chiu C.-H."/>
            <person name="Lee Y.-S."/>
            <person name="Embley T.M."/>
            <person name="Coombs G.H."/>
            <person name="Mottram J.C."/>
            <person name="Tachezy J."/>
            <person name="Fraser-Liggett C.M."/>
            <person name="Johnson P.J."/>
        </authorList>
    </citation>
    <scope>NUCLEOTIDE SEQUENCE [LARGE SCALE GENOMIC DNA]</scope>
    <source>
        <strain evidence="2">G3</strain>
    </source>
</reference>
<proteinExistence type="predicted"/>
<keyword evidence="3" id="KW-1185">Reference proteome</keyword>
<dbReference type="VEuPathDB" id="TrichDB:TVAG_093280"/>
<evidence type="ECO:0000313" key="3">
    <source>
        <dbReference type="Proteomes" id="UP000001542"/>
    </source>
</evidence>
<keyword evidence="1" id="KW-0472">Membrane</keyword>